<evidence type="ECO:0000256" key="4">
    <source>
        <dbReference type="PROSITE-ProRule" id="PRU00023"/>
    </source>
</evidence>
<feature type="region of interest" description="Disordered" evidence="5">
    <location>
        <begin position="1"/>
        <end position="37"/>
    </location>
</feature>
<dbReference type="GO" id="GO:0019706">
    <property type="term" value="F:protein-cysteine S-palmitoyltransferase activity"/>
    <property type="evidence" value="ECO:0007669"/>
    <property type="project" value="UniProtKB-EC"/>
</dbReference>
<evidence type="ECO:0000313" key="9">
    <source>
        <dbReference type="Proteomes" id="UP001373714"/>
    </source>
</evidence>
<dbReference type="EMBL" id="JAVHNS010000009">
    <property type="protein sequence ID" value="KAK6343594.1"/>
    <property type="molecule type" value="Genomic_DNA"/>
</dbReference>
<feature type="repeat" description="ANK" evidence="4">
    <location>
        <begin position="1075"/>
        <end position="1107"/>
    </location>
</feature>
<feature type="domain" description="Nucleoside phosphorylase" evidence="6">
    <location>
        <begin position="86"/>
        <end position="365"/>
    </location>
</feature>
<evidence type="ECO:0000259" key="6">
    <source>
        <dbReference type="Pfam" id="PF01048"/>
    </source>
</evidence>
<evidence type="ECO:0000259" key="7">
    <source>
        <dbReference type="Pfam" id="PF24883"/>
    </source>
</evidence>
<feature type="repeat" description="ANK" evidence="4">
    <location>
        <begin position="1140"/>
        <end position="1172"/>
    </location>
</feature>
<dbReference type="PANTHER" id="PTHR24161">
    <property type="entry name" value="ANK_REP_REGION DOMAIN-CONTAINING PROTEIN-RELATED"/>
    <property type="match status" value="1"/>
</dbReference>
<dbReference type="SUPFAM" id="SSF48403">
    <property type="entry name" value="Ankyrin repeat"/>
    <property type="match status" value="2"/>
</dbReference>
<dbReference type="PANTHER" id="PTHR24161:SF85">
    <property type="entry name" value="PALMITOYLTRANSFERASE HIP14"/>
    <property type="match status" value="1"/>
</dbReference>
<keyword evidence="2" id="KW-0677">Repeat</keyword>
<feature type="repeat" description="ANK" evidence="4">
    <location>
        <begin position="1173"/>
        <end position="1205"/>
    </location>
</feature>
<keyword evidence="9" id="KW-1185">Reference proteome</keyword>
<proteinExistence type="predicted"/>
<name>A0AAV9UKE4_9PEZI</name>
<dbReference type="PROSITE" id="PS50088">
    <property type="entry name" value="ANK_REPEAT"/>
    <property type="match status" value="13"/>
</dbReference>
<feature type="domain" description="Nephrocystin 3-like N-terminal" evidence="7">
    <location>
        <begin position="437"/>
        <end position="611"/>
    </location>
</feature>
<dbReference type="InterPro" id="IPR036770">
    <property type="entry name" value="Ankyrin_rpt-contain_sf"/>
</dbReference>
<dbReference type="InterPro" id="IPR056884">
    <property type="entry name" value="NPHP3-like_N"/>
</dbReference>
<evidence type="ECO:0000256" key="1">
    <source>
        <dbReference type="ARBA" id="ARBA00012210"/>
    </source>
</evidence>
<feature type="repeat" description="ANK" evidence="4">
    <location>
        <begin position="1313"/>
        <end position="1348"/>
    </location>
</feature>
<accession>A0AAV9UKE4</accession>
<feature type="repeat" description="ANK" evidence="4">
    <location>
        <begin position="1206"/>
        <end position="1240"/>
    </location>
</feature>
<comment type="caution">
    <text evidence="8">The sequence shown here is derived from an EMBL/GenBank/DDBJ whole genome shotgun (WGS) entry which is preliminary data.</text>
</comment>
<reference evidence="8 9" key="1">
    <citation type="submission" date="2019-10" db="EMBL/GenBank/DDBJ databases">
        <authorList>
            <person name="Palmer J.M."/>
        </authorList>
    </citation>
    <scope>NUCLEOTIDE SEQUENCE [LARGE SCALE GENOMIC DNA]</scope>
    <source>
        <strain evidence="8 9">TWF730</strain>
    </source>
</reference>
<dbReference type="InterPro" id="IPR027417">
    <property type="entry name" value="P-loop_NTPase"/>
</dbReference>
<feature type="repeat" description="ANK" evidence="4">
    <location>
        <begin position="1457"/>
        <end position="1492"/>
    </location>
</feature>
<dbReference type="SUPFAM" id="SSF52540">
    <property type="entry name" value="P-loop containing nucleoside triphosphate hydrolases"/>
    <property type="match status" value="1"/>
</dbReference>
<dbReference type="SUPFAM" id="SSF53167">
    <property type="entry name" value="Purine and uridine phosphorylases"/>
    <property type="match status" value="1"/>
</dbReference>
<feature type="repeat" description="ANK" evidence="4">
    <location>
        <begin position="1041"/>
        <end position="1073"/>
    </location>
</feature>
<evidence type="ECO:0000313" key="8">
    <source>
        <dbReference type="EMBL" id="KAK6343594.1"/>
    </source>
</evidence>
<dbReference type="Gene3D" id="1.25.40.20">
    <property type="entry name" value="Ankyrin repeat-containing domain"/>
    <property type="match status" value="4"/>
</dbReference>
<evidence type="ECO:0000256" key="2">
    <source>
        <dbReference type="ARBA" id="ARBA00022737"/>
    </source>
</evidence>
<keyword evidence="3 4" id="KW-0040">ANK repeat</keyword>
<gene>
    <name evidence="8" type="ORF">TWF730_011187</name>
</gene>
<feature type="repeat" description="ANK" evidence="4">
    <location>
        <begin position="1349"/>
        <end position="1384"/>
    </location>
</feature>
<dbReference type="Pfam" id="PF00023">
    <property type="entry name" value="Ank"/>
    <property type="match status" value="4"/>
</dbReference>
<dbReference type="InterPro" id="IPR035994">
    <property type="entry name" value="Nucleoside_phosphorylase_sf"/>
</dbReference>
<dbReference type="EC" id="2.3.1.225" evidence="1"/>
<organism evidence="8 9">
    <name type="scientific">Orbilia blumenaviensis</name>
    <dbReference type="NCBI Taxonomy" id="1796055"/>
    <lineage>
        <taxon>Eukaryota</taxon>
        <taxon>Fungi</taxon>
        <taxon>Dikarya</taxon>
        <taxon>Ascomycota</taxon>
        <taxon>Pezizomycotina</taxon>
        <taxon>Orbiliomycetes</taxon>
        <taxon>Orbiliales</taxon>
        <taxon>Orbiliaceae</taxon>
        <taxon>Orbilia</taxon>
    </lineage>
</organism>
<dbReference type="Pfam" id="PF01048">
    <property type="entry name" value="PNP_UDP_1"/>
    <property type="match status" value="1"/>
</dbReference>
<dbReference type="Pfam" id="PF12796">
    <property type="entry name" value="Ank_2"/>
    <property type="match status" value="3"/>
</dbReference>
<dbReference type="Proteomes" id="UP001373714">
    <property type="component" value="Unassembled WGS sequence"/>
</dbReference>
<feature type="repeat" description="ANK" evidence="4">
    <location>
        <begin position="1241"/>
        <end position="1276"/>
    </location>
</feature>
<dbReference type="Pfam" id="PF24883">
    <property type="entry name" value="NPHP3_N"/>
    <property type="match status" value="1"/>
</dbReference>
<feature type="repeat" description="ANK" evidence="4">
    <location>
        <begin position="1277"/>
        <end position="1312"/>
    </location>
</feature>
<protein>
    <recommendedName>
        <fullName evidence="1">protein S-acyltransferase</fullName>
        <ecNumber evidence="1">2.3.1.225</ecNumber>
    </recommendedName>
</protein>
<feature type="repeat" description="ANK" evidence="4">
    <location>
        <begin position="1385"/>
        <end position="1420"/>
    </location>
</feature>
<sequence length="1540" mass="169683">MSRGGRRLSYSSSDEFDTPQPSKKQKTVHDGSDEALRESIYDASGEPAIWPYTDIPQSWSSARQSRSQTWSSNAGLEEQSRRDCYTIAWICALSVEMAAARAMLDEVHETLITDQNDNNTYVLGSIGFHHVVLACLPQYGMNNAATVLTNLIRSFPSVRLGLIVGIGGGAPTMADIRLGDIVVGTRVMQYDLGRIVENGTIQWTAIPKIPHPRFGAAVATLRAEHELGFSNIPSILGKKLGGCPGYGRPNLPDDLFVASYQHATSTLGCDGCEKSTAGISNIVPRRQRLSQSPVVHYGVIASSNQVMRSGITRDKIARQLDAMCFEMEAAGLMDILPCLPIRGICDYSDSHKNKDWQKYAAATAAAYATELLGILPAAGASNTAPDVPNSIGPAPCSRDTHSGQGPLSDRRSQLLESLRYEQIDTRKLTIKAALAKTCVWFLKNQDYQAWIDPKRLAETRGFLWIRGKPGAGKSTIMKFLYTQAKRKSHSRGELVASFFFNARGEQLEKSIPGMYRSLLLQLLEGYPDLQKVLDDPDLIPRNQIGCPPLNVLRDLFANAVSRLGQRLFTCFIDALDECDEQQVRTMVQDLEDLADQSVEVNIPLRVCFSSRHYPYINIRHGIQLTLENQPGHMEDLANYVGNRLNIKDTAMMEDLREQILTKAAGVFLWVVLVVDILNEENERGRLAVRKRLAELPSDLSELFKDMLGRDKKNMEDLLLCILWILYAKRPLTPQEYYHALWAGLSLKDLVDDEIPNITGSDATDVITSSVINSSKGLAEITKSKKPTVQFIHESVRDFLIKDKGLHELWPDLGFDWEIPGNDQLKDCCTKYLNHASVQHFMTLPITPGLREVMSQKYPFLEYASQNVLLHADSAAVAISQTKFLSEFELCLPHWTQVVNVFEKHRIRKYNPGIELLYVLAERGTANLILFEPNRKSFFNIGHGRYGPPLFAALAVGHHDVVKTFLKIQTQNEPANSPLHDLYKQYCEDKRNRVTLGRGFSFSRKESVFRKLLEVNNEALLMFLYHSGHLNIDHQEFKNIHHNQTSLEYASQSGQESVVRLLLNKGTGDKVEKKVNIQRAFLEAVRSGHMAVVELLLARGANIEEADSQESLLCHAIPKCDVYLFEFLLDKGAKVDRVNKDGEPPLHFAARLNRVSIVEFLLDKWAKIDEVAGNGETPLHFAAQAGCVSTAEFLLDRGAKVDGTNKDGETPLHLAARSSGPHSVILEKLLDRGAKVDGTNKDGETPLHLAARSSGSYSLNITETLLSRGAKVDGTNKDGETPLHLAARSSGPYSNNTAIALLNRGAKIDGTNKDGETPLHLAARSSGPYNNNTAIALLNRGAKIDGTNKDGKTPLHLAARSSGPFSDNIAGVLLNRGAKINGTNKDGETPLHLAARLNGPYNNNIAGVLLNRGAKIDGTNKDGETPLHLAARLSGPYNNNIAGALLSRGAKIDGTNKDGETPLHLAARSSGLFSDDIAIALLDRGAKVDGTNKDGETPLQLATRLHRIEIVKMLLSRGASPGAIESGDTPLALWQNWITEQ</sequence>
<dbReference type="Gene3D" id="3.40.50.1580">
    <property type="entry name" value="Nucleoside phosphorylase domain"/>
    <property type="match status" value="1"/>
</dbReference>
<dbReference type="InterPro" id="IPR000845">
    <property type="entry name" value="Nucleoside_phosphorylase_d"/>
</dbReference>
<dbReference type="SMART" id="SM00248">
    <property type="entry name" value="ANK"/>
    <property type="match status" value="15"/>
</dbReference>
<dbReference type="GO" id="GO:0009116">
    <property type="term" value="P:nucleoside metabolic process"/>
    <property type="evidence" value="ECO:0007669"/>
    <property type="project" value="InterPro"/>
</dbReference>
<evidence type="ECO:0000256" key="3">
    <source>
        <dbReference type="ARBA" id="ARBA00023043"/>
    </source>
</evidence>
<feature type="region of interest" description="Disordered" evidence="5">
    <location>
        <begin position="384"/>
        <end position="408"/>
    </location>
</feature>
<evidence type="ECO:0000256" key="5">
    <source>
        <dbReference type="SAM" id="MobiDB-lite"/>
    </source>
</evidence>
<feature type="compositionally biased region" description="Basic and acidic residues" evidence="5">
    <location>
        <begin position="27"/>
        <end position="37"/>
    </location>
</feature>
<dbReference type="Gene3D" id="3.40.50.300">
    <property type="entry name" value="P-loop containing nucleotide triphosphate hydrolases"/>
    <property type="match status" value="1"/>
</dbReference>
<dbReference type="InterPro" id="IPR002110">
    <property type="entry name" value="Ankyrin_rpt"/>
</dbReference>
<dbReference type="PROSITE" id="PS50297">
    <property type="entry name" value="ANK_REP_REGION"/>
    <property type="match status" value="12"/>
</dbReference>
<feature type="repeat" description="ANK" evidence="4">
    <location>
        <begin position="1493"/>
        <end position="1525"/>
    </location>
</feature>
<feature type="repeat" description="ANK" evidence="4">
    <location>
        <begin position="1421"/>
        <end position="1456"/>
    </location>
</feature>